<name>I1CWJ0_9PSEU</name>
<dbReference type="GO" id="GO:0016787">
    <property type="term" value="F:hydrolase activity"/>
    <property type="evidence" value="ECO:0007669"/>
    <property type="project" value="UniProtKB-KW"/>
</dbReference>
<reference evidence="3" key="2">
    <citation type="submission" date="2012-01" db="EMBL/GenBank/DDBJ databases">
        <title>Noncontiguous Finished sequence of chromosome of Saccharomonospora glauca K62.</title>
        <authorList>
            <consortium name="US DOE Joint Genome Institute"/>
            <person name="Lucas S."/>
            <person name="Han J."/>
            <person name="Lapidus A."/>
            <person name="Cheng J.-F."/>
            <person name="Goodwin L."/>
            <person name="Pitluck S."/>
            <person name="Peters L."/>
            <person name="Mikhailova N."/>
            <person name="Held B."/>
            <person name="Detter J.C."/>
            <person name="Han C."/>
            <person name="Tapia R."/>
            <person name="Land M."/>
            <person name="Hauser L."/>
            <person name="Kyrpides N."/>
            <person name="Ivanova N."/>
            <person name="Pagani I."/>
            <person name="Brambilla E.-M."/>
            <person name="Klenk H.-P."/>
            <person name="Woyke T."/>
        </authorList>
    </citation>
    <scope>NUCLEOTIDE SEQUENCE [LARGE SCALE GENOMIC DNA]</scope>
    <source>
        <strain evidence="3">K62</strain>
    </source>
</reference>
<dbReference type="InterPro" id="IPR029058">
    <property type="entry name" value="AB_hydrolase_fold"/>
</dbReference>
<dbReference type="SUPFAM" id="SSF53474">
    <property type="entry name" value="alpha/beta-Hydrolases"/>
    <property type="match status" value="1"/>
</dbReference>
<dbReference type="InterPro" id="IPR050471">
    <property type="entry name" value="AB_hydrolase"/>
</dbReference>
<dbReference type="OrthoDB" id="9800988at2"/>
<keyword evidence="2" id="KW-0808">Transferase</keyword>
<sequence>MEGIAPPERTGECRLADGRILGWGEWGPVDGRPVLLCPGAATSRRLGFGTHLVHSSGIRLVSVDRPGLGVSTPDPRRTLADFAVDIEQFVEYRGLPSPVVIGNSQGAPFALACAVAGLVSALYLVSAADEVGSPLFADKLGGHLATVVELCVRNPKAAYEQFLSFDADAMRNMVVGNSGARDRAVYTDPAFDAAYREALREGFAQGAEGYATDTVLAMRPWRLDFDRVSCPVEIWYGEEDTAHSPDNGVTLASRIPGAVRRSIEGEGGSLLWTRGETLLRELTA</sequence>
<evidence type="ECO:0000313" key="2">
    <source>
        <dbReference type="EMBL" id="EIE97064.1"/>
    </source>
</evidence>
<protein>
    <submittedName>
        <fullName evidence="2">Putative hydrolase or acyltransferase of alpha/beta superfamily</fullName>
    </submittedName>
</protein>
<dbReference type="RefSeq" id="WP_005460764.1">
    <property type="nucleotide sequence ID" value="NZ_CM001484.1"/>
</dbReference>
<keyword evidence="3" id="KW-1185">Reference proteome</keyword>
<dbReference type="InterPro" id="IPR000073">
    <property type="entry name" value="AB_hydrolase_1"/>
</dbReference>
<dbReference type="GO" id="GO:0016746">
    <property type="term" value="F:acyltransferase activity"/>
    <property type="evidence" value="ECO:0007669"/>
    <property type="project" value="UniProtKB-KW"/>
</dbReference>
<dbReference type="EMBL" id="CM001484">
    <property type="protein sequence ID" value="EIE97064.1"/>
    <property type="molecule type" value="Genomic_DNA"/>
</dbReference>
<dbReference type="Gene3D" id="3.40.50.1820">
    <property type="entry name" value="alpha/beta hydrolase"/>
    <property type="match status" value="1"/>
</dbReference>
<feature type="domain" description="AB hydrolase-1" evidence="1">
    <location>
        <begin position="33"/>
        <end position="263"/>
    </location>
</feature>
<organism evidence="2 3">
    <name type="scientific">Saccharomonospora glauca K62</name>
    <dbReference type="NCBI Taxonomy" id="928724"/>
    <lineage>
        <taxon>Bacteria</taxon>
        <taxon>Bacillati</taxon>
        <taxon>Actinomycetota</taxon>
        <taxon>Actinomycetes</taxon>
        <taxon>Pseudonocardiales</taxon>
        <taxon>Pseudonocardiaceae</taxon>
        <taxon>Saccharomonospora</taxon>
    </lineage>
</organism>
<dbReference type="STRING" id="928724.SacglDRAFT_00100"/>
<proteinExistence type="predicted"/>
<evidence type="ECO:0000259" key="1">
    <source>
        <dbReference type="Pfam" id="PF00561"/>
    </source>
</evidence>
<dbReference type="AlphaFoldDB" id="I1CWJ0"/>
<dbReference type="Proteomes" id="UP000005087">
    <property type="component" value="Chromosome"/>
</dbReference>
<accession>I1CWJ0</accession>
<evidence type="ECO:0000313" key="3">
    <source>
        <dbReference type="Proteomes" id="UP000005087"/>
    </source>
</evidence>
<dbReference type="HOGENOM" id="CLU_020336_49_0_11"/>
<dbReference type="eggNOG" id="COG2267">
    <property type="taxonomic scope" value="Bacteria"/>
</dbReference>
<gene>
    <name evidence="2" type="ORF">SacglDRAFT_00100</name>
</gene>
<dbReference type="PANTHER" id="PTHR43433">
    <property type="entry name" value="HYDROLASE, ALPHA/BETA FOLD FAMILY PROTEIN"/>
    <property type="match status" value="1"/>
</dbReference>
<reference evidence="2 3" key="1">
    <citation type="submission" date="2011-09" db="EMBL/GenBank/DDBJ databases">
        <authorList>
            <consortium name="US DOE Joint Genome Institute (JGI-PGF)"/>
            <person name="Lucas S."/>
            <person name="Han J."/>
            <person name="Lapidus A."/>
            <person name="Cheng J.-F."/>
            <person name="Goodwin L."/>
            <person name="Pitluck S."/>
            <person name="Peters L."/>
            <person name="Land M.L."/>
            <person name="Hauser L."/>
            <person name="Brambilla E."/>
            <person name="Klenk H.-P."/>
            <person name="Woyke T.J."/>
        </authorList>
    </citation>
    <scope>NUCLEOTIDE SEQUENCE [LARGE SCALE GENOMIC DNA]</scope>
    <source>
        <strain evidence="2 3">K62</strain>
    </source>
</reference>
<keyword evidence="2" id="KW-0378">Hydrolase</keyword>
<dbReference type="Pfam" id="PF00561">
    <property type="entry name" value="Abhydrolase_1"/>
    <property type="match status" value="1"/>
</dbReference>
<keyword evidence="2" id="KW-0012">Acyltransferase</keyword>
<dbReference type="PANTHER" id="PTHR43433:SF5">
    <property type="entry name" value="AB HYDROLASE-1 DOMAIN-CONTAINING PROTEIN"/>
    <property type="match status" value="1"/>
</dbReference>